<gene>
    <name evidence="2" type="ORF">C491_12150</name>
</gene>
<evidence type="ECO:0008006" key="4">
    <source>
        <dbReference type="Google" id="ProtNLM"/>
    </source>
</evidence>
<accession>L9X4X2</accession>
<dbReference type="AlphaFoldDB" id="L9X4X2"/>
<keyword evidence="3" id="KW-1185">Reference proteome</keyword>
<dbReference type="OrthoDB" id="385606at2157"/>
<sequence>MIAGGFALVAGDAITAVGTGDEAVGDGADTNSNESGPDAEGSDEESAHEAVDNPDTAAPTLELSVSPPESVATSEGRAEFLITVANCGEETRSVPIALEVGCVEDELETPSLAPGERTDAYASYTDLDSGALEWSVAVGTVCERGTLTVT</sequence>
<feature type="region of interest" description="Disordered" evidence="1">
    <location>
        <begin position="19"/>
        <end position="72"/>
    </location>
</feature>
<comment type="caution">
    <text evidence="2">The sequence shown here is derived from an EMBL/GenBank/DDBJ whole genome shotgun (WGS) entry which is preliminary data.</text>
</comment>
<dbReference type="EMBL" id="AOIB01000026">
    <property type="protein sequence ID" value="ELY56755.1"/>
    <property type="molecule type" value="Genomic_DNA"/>
</dbReference>
<protein>
    <recommendedName>
        <fullName evidence="4">DUF11 domain-containing protein</fullName>
    </recommendedName>
</protein>
<proteinExistence type="predicted"/>
<evidence type="ECO:0000256" key="1">
    <source>
        <dbReference type="SAM" id="MobiDB-lite"/>
    </source>
</evidence>
<name>L9X4X2_9EURY</name>
<dbReference type="Proteomes" id="UP000011688">
    <property type="component" value="Unassembled WGS sequence"/>
</dbReference>
<dbReference type="RefSeq" id="WP_005556565.1">
    <property type="nucleotide sequence ID" value="NZ_AOIB01000026.1"/>
</dbReference>
<reference evidence="2 3" key="1">
    <citation type="journal article" date="2014" name="PLoS Genet.">
        <title>Phylogenetically driven sequencing of extremely halophilic archaea reveals strategies for static and dynamic osmo-response.</title>
        <authorList>
            <person name="Becker E.A."/>
            <person name="Seitzer P.M."/>
            <person name="Tritt A."/>
            <person name="Larsen D."/>
            <person name="Krusor M."/>
            <person name="Yao A.I."/>
            <person name="Wu D."/>
            <person name="Madern D."/>
            <person name="Eisen J.A."/>
            <person name="Darling A.E."/>
            <person name="Facciotti M.T."/>
        </authorList>
    </citation>
    <scope>NUCLEOTIDE SEQUENCE [LARGE SCALE GENOMIC DNA]</scope>
    <source>
        <strain evidence="2 3">DSM 10524</strain>
    </source>
</reference>
<evidence type="ECO:0000313" key="2">
    <source>
        <dbReference type="EMBL" id="ELY56755.1"/>
    </source>
</evidence>
<evidence type="ECO:0000313" key="3">
    <source>
        <dbReference type="Proteomes" id="UP000011688"/>
    </source>
</evidence>
<organism evidence="2 3">
    <name type="scientific">Natronococcus amylolyticus DSM 10524</name>
    <dbReference type="NCBI Taxonomy" id="1227497"/>
    <lineage>
        <taxon>Archaea</taxon>
        <taxon>Methanobacteriati</taxon>
        <taxon>Methanobacteriota</taxon>
        <taxon>Stenosarchaea group</taxon>
        <taxon>Halobacteria</taxon>
        <taxon>Halobacteriales</taxon>
        <taxon>Natrialbaceae</taxon>
        <taxon>Natronococcus</taxon>
    </lineage>
</organism>